<dbReference type="PANTHER" id="PTHR43132">
    <property type="entry name" value="ARSENICAL RESISTANCE OPERON REPRESSOR ARSR-RELATED"/>
    <property type="match status" value="1"/>
</dbReference>
<dbReference type="EMBL" id="CBTK010000048">
    <property type="protein sequence ID" value="CDH44023.1"/>
    <property type="molecule type" value="Genomic_DNA"/>
</dbReference>
<protein>
    <submittedName>
        <fullName evidence="5">Transcriptional regulator, ArsR family</fullName>
    </submittedName>
</protein>
<dbReference type="PANTHER" id="PTHR43132:SF2">
    <property type="entry name" value="ARSENICAL RESISTANCE OPERON REPRESSOR ARSR-RELATED"/>
    <property type="match status" value="1"/>
</dbReference>
<dbReference type="SMART" id="SM00418">
    <property type="entry name" value="HTH_ARSR"/>
    <property type="match status" value="1"/>
</dbReference>
<accession>A0A7U7J3B6</accession>
<dbReference type="GO" id="GO:0003700">
    <property type="term" value="F:DNA-binding transcription factor activity"/>
    <property type="evidence" value="ECO:0007669"/>
    <property type="project" value="InterPro"/>
</dbReference>
<dbReference type="OrthoDB" id="5297460at2"/>
<comment type="caution">
    <text evidence="5">The sequence shown here is derived from an EMBL/GenBank/DDBJ whole genome shotgun (WGS) entry which is preliminary data.</text>
</comment>
<dbReference type="Proteomes" id="UP000019184">
    <property type="component" value="Unassembled WGS sequence"/>
</dbReference>
<dbReference type="InterPro" id="IPR011991">
    <property type="entry name" value="ArsR-like_HTH"/>
</dbReference>
<keyword evidence="6" id="KW-1185">Reference proteome</keyword>
<evidence type="ECO:0000313" key="6">
    <source>
        <dbReference type="Proteomes" id="UP000019184"/>
    </source>
</evidence>
<dbReference type="InterPro" id="IPR051011">
    <property type="entry name" value="Metal_resp_trans_reg"/>
</dbReference>
<dbReference type="PRINTS" id="PR00778">
    <property type="entry name" value="HTHARSR"/>
</dbReference>
<sequence length="130" mass="14263">MEKLDALTALNALSQETRLDIFRYLVQIGPEGVPAGQIGEQLALPPATLSFHLKTLQHAGLVERKRQSRSLIYAAHFAKMNSLLAYLTENCCAGDPGHCATLCEYDKLHNSHPSELALGHGLESSLRGRR</sequence>
<gene>
    <name evidence="5" type="ORF">BN874_1410011</name>
</gene>
<dbReference type="AlphaFoldDB" id="A0A7U7J3B6"/>
<dbReference type="GO" id="GO:0003677">
    <property type="term" value="F:DNA binding"/>
    <property type="evidence" value="ECO:0007669"/>
    <property type="project" value="UniProtKB-KW"/>
</dbReference>
<evidence type="ECO:0000259" key="4">
    <source>
        <dbReference type="PROSITE" id="PS50987"/>
    </source>
</evidence>
<dbReference type="CDD" id="cd00090">
    <property type="entry name" value="HTH_ARSR"/>
    <property type="match status" value="1"/>
</dbReference>
<dbReference type="Gene3D" id="1.10.10.10">
    <property type="entry name" value="Winged helix-like DNA-binding domain superfamily/Winged helix DNA-binding domain"/>
    <property type="match status" value="1"/>
</dbReference>
<name>A0A7U7J3B6_9GAMM</name>
<dbReference type="InterPro" id="IPR036390">
    <property type="entry name" value="WH_DNA-bd_sf"/>
</dbReference>
<evidence type="ECO:0000256" key="3">
    <source>
        <dbReference type="ARBA" id="ARBA00023163"/>
    </source>
</evidence>
<evidence type="ECO:0000313" key="5">
    <source>
        <dbReference type="EMBL" id="CDH44023.1"/>
    </source>
</evidence>
<keyword evidence="1" id="KW-0805">Transcription regulation</keyword>
<proteinExistence type="predicted"/>
<keyword evidence="2" id="KW-0238">DNA-binding</keyword>
<feature type="domain" description="HTH arsR-type" evidence="4">
    <location>
        <begin position="1"/>
        <end position="95"/>
    </location>
</feature>
<reference evidence="5 6" key="1">
    <citation type="journal article" date="2014" name="ISME J.">
        <title>Candidatus Competibacter-lineage genomes retrieved from metagenomes reveal functional metabolic diversity.</title>
        <authorList>
            <person name="McIlroy S.J."/>
            <person name="Albertsen M."/>
            <person name="Andresen E.K."/>
            <person name="Saunders A.M."/>
            <person name="Kristiansen R."/>
            <person name="Stokholm-Bjerregaard M."/>
            <person name="Nielsen K.L."/>
            <person name="Nielsen P.H."/>
        </authorList>
    </citation>
    <scope>NUCLEOTIDE SEQUENCE [LARGE SCALE GENOMIC DNA]</scope>
    <source>
        <strain evidence="5 6">Run_B_J11</strain>
    </source>
</reference>
<dbReference type="InterPro" id="IPR001845">
    <property type="entry name" value="HTH_ArsR_DNA-bd_dom"/>
</dbReference>
<dbReference type="NCBIfam" id="NF033788">
    <property type="entry name" value="HTH_metalloreg"/>
    <property type="match status" value="1"/>
</dbReference>
<organism evidence="5 6">
    <name type="scientific">Candidatus Contendobacter odensis Run_B_J11</name>
    <dbReference type="NCBI Taxonomy" id="1400861"/>
    <lineage>
        <taxon>Bacteria</taxon>
        <taxon>Pseudomonadati</taxon>
        <taxon>Pseudomonadota</taxon>
        <taxon>Gammaproteobacteria</taxon>
        <taxon>Candidatus Competibacteraceae</taxon>
        <taxon>Candidatus Contendibacter</taxon>
    </lineage>
</organism>
<dbReference type="SUPFAM" id="SSF46785">
    <property type="entry name" value="Winged helix' DNA-binding domain"/>
    <property type="match status" value="1"/>
</dbReference>
<evidence type="ECO:0000256" key="1">
    <source>
        <dbReference type="ARBA" id="ARBA00023015"/>
    </source>
</evidence>
<dbReference type="PROSITE" id="PS50987">
    <property type="entry name" value="HTH_ARSR_2"/>
    <property type="match status" value="1"/>
</dbReference>
<dbReference type="Pfam" id="PF12840">
    <property type="entry name" value="HTH_20"/>
    <property type="match status" value="1"/>
</dbReference>
<keyword evidence="3" id="KW-0804">Transcription</keyword>
<dbReference type="RefSeq" id="WP_051497415.1">
    <property type="nucleotide sequence ID" value="NZ_CBTK010000048.1"/>
</dbReference>
<evidence type="ECO:0000256" key="2">
    <source>
        <dbReference type="ARBA" id="ARBA00023125"/>
    </source>
</evidence>
<dbReference type="InterPro" id="IPR036388">
    <property type="entry name" value="WH-like_DNA-bd_sf"/>
</dbReference>